<dbReference type="InterPro" id="IPR032263">
    <property type="entry name" value="Citrate-bd"/>
</dbReference>
<protein>
    <recommendedName>
        <fullName evidence="1">ATP-citrate synthase citrate-binding domain-containing protein</fullName>
    </recommendedName>
</protein>
<accession>A0A9P7DIQ7</accession>
<evidence type="ECO:0000259" key="1">
    <source>
        <dbReference type="Pfam" id="PF16114"/>
    </source>
</evidence>
<dbReference type="InterPro" id="IPR016102">
    <property type="entry name" value="Succinyl-CoA_synth-like"/>
</dbReference>
<dbReference type="Gene3D" id="3.40.50.261">
    <property type="entry name" value="Succinyl-CoA synthetase domains"/>
    <property type="match status" value="1"/>
</dbReference>
<organism evidence="2 3">
    <name type="scientific">Suillus plorans</name>
    <dbReference type="NCBI Taxonomy" id="116603"/>
    <lineage>
        <taxon>Eukaryota</taxon>
        <taxon>Fungi</taxon>
        <taxon>Dikarya</taxon>
        <taxon>Basidiomycota</taxon>
        <taxon>Agaricomycotina</taxon>
        <taxon>Agaricomycetes</taxon>
        <taxon>Agaricomycetidae</taxon>
        <taxon>Boletales</taxon>
        <taxon>Suillineae</taxon>
        <taxon>Suillaceae</taxon>
        <taxon>Suillus</taxon>
    </lineage>
</organism>
<dbReference type="AlphaFoldDB" id="A0A9P7DIQ7"/>
<evidence type="ECO:0000313" key="2">
    <source>
        <dbReference type="EMBL" id="KAG1794448.1"/>
    </source>
</evidence>
<reference evidence="2" key="1">
    <citation type="journal article" date="2020" name="New Phytol.">
        <title>Comparative genomics reveals dynamic genome evolution in host specialist ectomycorrhizal fungi.</title>
        <authorList>
            <person name="Lofgren L.A."/>
            <person name="Nguyen N.H."/>
            <person name="Vilgalys R."/>
            <person name="Ruytinx J."/>
            <person name="Liao H.L."/>
            <person name="Branco S."/>
            <person name="Kuo A."/>
            <person name="LaButti K."/>
            <person name="Lipzen A."/>
            <person name="Andreopoulos W."/>
            <person name="Pangilinan J."/>
            <person name="Riley R."/>
            <person name="Hundley H."/>
            <person name="Na H."/>
            <person name="Barry K."/>
            <person name="Grigoriev I.V."/>
            <person name="Stajich J.E."/>
            <person name="Kennedy P.G."/>
        </authorList>
    </citation>
    <scope>NUCLEOTIDE SEQUENCE</scope>
    <source>
        <strain evidence="2">S12</strain>
    </source>
</reference>
<name>A0A9P7DIQ7_9AGAM</name>
<proteinExistence type="predicted"/>
<evidence type="ECO:0000313" key="3">
    <source>
        <dbReference type="Proteomes" id="UP000719766"/>
    </source>
</evidence>
<keyword evidence="3" id="KW-1185">Reference proteome</keyword>
<dbReference type="OrthoDB" id="2687040at2759"/>
<dbReference type="Pfam" id="PF16114">
    <property type="entry name" value="Citrate_bind"/>
    <property type="match status" value="1"/>
</dbReference>
<dbReference type="Proteomes" id="UP000719766">
    <property type="component" value="Unassembled WGS sequence"/>
</dbReference>
<feature type="domain" description="ATP-citrate synthase citrate-binding" evidence="1">
    <location>
        <begin position="55"/>
        <end position="98"/>
    </location>
</feature>
<dbReference type="EMBL" id="JABBWE010000026">
    <property type="protein sequence ID" value="KAG1794448.1"/>
    <property type="molecule type" value="Genomic_DNA"/>
</dbReference>
<gene>
    <name evidence="2" type="ORF">HD556DRAFT_1443015</name>
</gene>
<sequence>MAAKLDQTAQGICGPKWAVPRDLTVYETAPATPTTGSKVNADNGPPIVWPTPFSRDFTKEEAYAQKLDASIGASLKFTVLNPNGRVWTIVAGGGASVV</sequence>
<dbReference type="GeneID" id="64600311"/>
<dbReference type="RefSeq" id="XP_041160615.1">
    <property type="nucleotide sequence ID" value="XM_041306547.1"/>
</dbReference>
<comment type="caution">
    <text evidence="2">The sequence shown here is derived from an EMBL/GenBank/DDBJ whole genome shotgun (WGS) entry which is preliminary data.</text>
</comment>